<dbReference type="NCBIfam" id="TIGR02493">
    <property type="entry name" value="PFLA"/>
    <property type="match status" value="1"/>
</dbReference>
<comment type="function">
    <text evidence="1">Activation of pyruvate formate-lyase 1 under anaerobic conditions by generation of an organic free radical, using S-adenosylmethionine and reduced flavodoxin as cosubstrates to produce 5'-deoxy-adenosine.</text>
</comment>
<name>A0A948TI90_9GAMM</name>
<gene>
    <name evidence="15" type="primary">pflA</name>
    <name evidence="15" type="ORF">H9847_09895</name>
</gene>
<comment type="subcellular location">
    <subcellularLocation>
        <location evidence="2 13">Cytoplasm</location>
    </subcellularLocation>
</comment>
<dbReference type="InterPro" id="IPR001989">
    <property type="entry name" value="Radical_activat_CS"/>
</dbReference>
<sequence>MTTAYVHSFESFGSVDGPGVRFVVFLQGCKMRCLYCHNPDTWKQNVGDVFSVDDIMRRALRYKPYWGEDGGVTCSGGEPLLQMDFMVEFFRELKSQGINTCIDTAGGPFTREEPFFSQFKELMQYTDLVMLDIKHIDDAKHKELTHVSNANILDCARFLDEIGKDVWIRHVLVPGYTDDDESLTKLHEFIASLSNVKRVEVLPYHSFGAFKWEEMGIPYKLKETNTPTQESEEHAKQLLHVQSFTEYKAASAK</sequence>
<dbReference type="GO" id="GO:0046872">
    <property type="term" value="F:metal ion binding"/>
    <property type="evidence" value="ECO:0007669"/>
    <property type="project" value="UniProtKB-UniRule"/>
</dbReference>
<evidence type="ECO:0000256" key="4">
    <source>
        <dbReference type="ARBA" id="ARBA00022485"/>
    </source>
</evidence>
<dbReference type="GO" id="GO:0005737">
    <property type="term" value="C:cytoplasm"/>
    <property type="evidence" value="ECO:0007669"/>
    <property type="project" value="UniProtKB-SubCell"/>
</dbReference>
<dbReference type="Pfam" id="PF04055">
    <property type="entry name" value="Radical_SAM"/>
    <property type="match status" value="1"/>
</dbReference>
<keyword evidence="6" id="KW-0119">Carbohydrate metabolism</keyword>
<evidence type="ECO:0000256" key="5">
    <source>
        <dbReference type="ARBA" id="ARBA00022490"/>
    </source>
</evidence>
<dbReference type="InterPro" id="IPR012839">
    <property type="entry name" value="Organic_radical_activase"/>
</dbReference>
<keyword evidence="9 13" id="KW-0560">Oxidoreductase</keyword>
<dbReference type="GO" id="GO:0006006">
    <property type="term" value="P:glucose metabolic process"/>
    <property type="evidence" value="ECO:0007669"/>
    <property type="project" value="UniProtKB-KW"/>
</dbReference>
<dbReference type="PROSITE" id="PS01087">
    <property type="entry name" value="RADICAL_ACTIVATING"/>
    <property type="match status" value="1"/>
</dbReference>
<dbReference type="InterPro" id="IPR034457">
    <property type="entry name" value="Organic_radical-activating"/>
</dbReference>
<comment type="function">
    <text evidence="13">Activation of pyruvate formate-lyase under anaerobic conditions by generation of an organic free radical, using S-adenosylmethionine and reduced flavodoxin as cosubstrates to produce 5'-deoxy-adenosine.</text>
</comment>
<dbReference type="InterPro" id="IPR058240">
    <property type="entry name" value="rSAM_sf"/>
</dbReference>
<evidence type="ECO:0000256" key="8">
    <source>
        <dbReference type="ARBA" id="ARBA00022723"/>
    </source>
</evidence>
<keyword evidence="5 13" id="KW-0963">Cytoplasm</keyword>
<evidence type="ECO:0000256" key="6">
    <source>
        <dbReference type="ARBA" id="ARBA00022526"/>
    </source>
</evidence>
<keyword evidence="15" id="KW-0670">Pyruvate</keyword>
<accession>A0A948TI90</accession>
<dbReference type="PANTHER" id="PTHR30352">
    <property type="entry name" value="PYRUVATE FORMATE-LYASE-ACTIVATING ENZYME"/>
    <property type="match status" value="1"/>
</dbReference>
<evidence type="ECO:0000256" key="10">
    <source>
        <dbReference type="ARBA" id="ARBA00023004"/>
    </source>
</evidence>
<dbReference type="InterPro" id="IPR007197">
    <property type="entry name" value="rSAM"/>
</dbReference>
<evidence type="ECO:0000256" key="12">
    <source>
        <dbReference type="ARBA" id="ARBA00047533"/>
    </source>
</evidence>
<feature type="domain" description="Radical SAM core" evidence="14">
    <location>
        <begin position="15"/>
        <end position="242"/>
    </location>
</feature>
<comment type="cofactor">
    <cofactor evidence="13">
        <name>[4Fe-4S] cluster</name>
        <dbReference type="ChEBI" id="CHEBI:49883"/>
    </cofactor>
    <text evidence="13">Binds 1 [4Fe-4S] cluster. The cluster is coordinated with 3 cysteines and an exchangeable S-adenosyl-L-methionine.</text>
</comment>
<dbReference type="Proteomes" id="UP000733611">
    <property type="component" value="Unassembled WGS sequence"/>
</dbReference>
<dbReference type="EMBL" id="JAHLFE010000203">
    <property type="protein sequence ID" value="MBU3845153.1"/>
    <property type="molecule type" value="Genomic_DNA"/>
</dbReference>
<dbReference type="SFLD" id="SFLDF00278">
    <property type="entry name" value="pyruvate_formate-lyase_activas"/>
    <property type="match status" value="1"/>
</dbReference>
<keyword evidence="7 13" id="KW-0949">S-adenosyl-L-methionine</keyword>
<dbReference type="InterPro" id="IPR034465">
    <property type="entry name" value="Pyruvate_for-lyase_activase"/>
</dbReference>
<dbReference type="PIRSF" id="PIRSF000371">
    <property type="entry name" value="PFL_act_enz"/>
    <property type="match status" value="1"/>
</dbReference>
<reference evidence="15" key="1">
    <citation type="journal article" date="2021" name="PeerJ">
        <title>Extensive microbial diversity within the chicken gut microbiome revealed by metagenomics and culture.</title>
        <authorList>
            <person name="Gilroy R."/>
            <person name="Ravi A."/>
            <person name="Getino M."/>
            <person name="Pursley I."/>
            <person name="Horton D.L."/>
            <person name="Alikhan N.F."/>
            <person name="Baker D."/>
            <person name="Gharbi K."/>
            <person name="Hall N."/>
            <person name="Watson M."/>
            <person name="Adriaenssens E.M."/>
            <person name="Foster-Nyarko E."/>
            <person name="Jarju S."/>
            <person name="Secka A."/>
            <person name="Antonio M."/>
            <person name="Oren A."/>
            <person name="Chaudhuri R.R."/>
            <person name="La Ragione R."/>
            <person name="Hildebrand F."/>
            <person name="Pallen M.J."/>
        </authorList>
    </citation>
    <scope>NUCLEOTIDE SEQUENCE</scope>
    <source>
        <strain evidence="15">378</strain>
    </source>
</reference>
<keyword evidence="10 13" id="KW-0408">Iron</keyword>
<evidence type="ECO:0000256" key="2">
    <source>
        <dbReference type="ARBA" id="ARBA00004496"/>
    </source>
</evidence>
<dbReference type="SUPFAM" id="SSF102114">
    <property type="entry name" value="Radical SAM enzymes"/>
    <property type="match status" value="1"/>
</dbReference>
<dbReference type="CDD" id="cd01335">
    <property type="entry name" value="Radical_SAM"/>
    <property type="match status" value="1"/>
</dbReference>
<comment type="caution">
    <text evidence="15">The sequence shown here is derived from an EMBL/GenBank/DDBJ whole genome shotgun (WGS) entry which is preliminary data.</text>
</comment>
<dbReference type="Gene3D" id="3.20.20.70">
    <property type="entry name" value="Aldolase class I"/>
    <property type="match status" value="1"/>
</dbReference>
<evidence type="ECO:0000256" key="9">
    <source>
        <dbReference type="ARBA" id="ARBA00023002"/>
    </source>
</evidence>
<keyword evidence="11 13" id="KW-0411">Iron-sulfur</keyword>
<dbReference type="SFLD" id="SFLDS00029">
    <property type="entry name" value="Radical_SAM"/>
    <property type="match status" value="1"/>
</dbReference>
<keyword evidence="8 13" id="KW-0479">Metal-binding</keyword>
<organism evidence="15 16">
    <name type="scientific">Candidatus Anaerobiospirillum pullicola</name>
    <dbReference type="NCBI Taxonomy" id="2838451"/>
    <lineage>
        <taxon>Bacteria</taxon>
        <taxon>Pseudomonadati</taxon>
        <taxon>Pseudomonadota</taxon>
        <taxon>Gammaproteobacteria</taxon>
        <taxon>Aeromonadales</taxon>
        <taxon>Succinivibrionaceae</taxon>
        <taxon>Anaerobiospirillum</taxon>
    </lineage>
</organism>
<dbReference type="SFLD" id="SFLDG01118">
    <property type="entry name" value="activating_enzymes__group_2"/>
    <property type="match status" value="1"/>
</dbReference>
<proteinExistence type="inferred from homology"/>
<reference evidence="15" key="2">
    <citation type="submission" date="2021-04" db="EMBL/GenBank/DDBJ databases">
        <authorList>
            <person name="Gilroy R."/>
        </authorList>
    </citation>
    <scope>NUCLEOTIDE SEQUENCE</scope>
    <source>
        <strain evidence="15">378</strain>
    </source>
</reference>
<dbReference type="InterPro" id="IPR040074">
    <property type="entry name" value="BssD/PflA/YjjW"/>
</dbReference>
<dbReference type="EC" id="1.97.1.4" evidence="13"/>
<evidence type="ECO:0000256" key="7">
    <source>
        <dbReference type="ARBA" id="ARBA00022691"/>
    </source>
</evidence>
<comment type="catalytic activity">
    <reaction evidence="12 13">
        <text>glycyl-[formate C-acetyltransferase] + reduced [flavodoxin] + S-adenosyl-L-methionine = glycin-2-yl radical-[formate C-acetyltransferase] + semiquinone [flavodoxin] + 5'-deoxyadenosine + L-methionine + H(+)</text>
        <dbReference type="Rhea" id="RHEA:19225"/>
        <dbReference type="Rhea" id="RHEA-COMP:10622"/>
        <dbReference type="Rhea" id="RHEA-COMP:12190"/>
        <dbReference type="Rhea" id="RHEA-COMP:12191"/>
        <dbReference type="Rhea" id="RHEA-COMP:14480"/>
        <dbReference type="ChEBI" id="CHEBI:15378"/>
        <dbReference type="ChEBI" id="CHEBI:17319"/>
        <dbReference type="ChEBI" id="CHEBI:29947"/>
        <dbReference type="ChEBI" id="CHEBI:32722"/>
        <dbReference type="ChEBI" id="CHEBI:57618"/>
        <dbReference type="ChEBI" id="CHEBI:57844"/>
        <dbReference type="ChEBI" id="CHEBI:59789"/>
        <dbReference type="ChEBI" id="CHEBI:140311"/>
        <dbReference type="EC" id="1.97.1.4"/>
    </reaction>
</comment>
<keyword evidence="6" id="KW-0313">Glucose metabolism</keyword>
<keyword evidence="4 13" id="KW-0004">4Fe-4S</keyword>
<dbReference type="SFLD" id="SFLDG01066">
    <property type="entry name" value="organic_radical-activating_enz"/>
    <property type="match status" value="1"/>
</dbReference>
<dbReference type="InterPro" id="IPR013785">
    <property type="entry name" value="Aldolase_TIM"/>
</dbReference>
<evidence type="ECO:0000313" key="16">
    <source>
        <dbReference type="Proteomes" id="UP000733611"/>
    </source>
</evidence>
<dbReference type="GO" id="GO:0016829">
    <property type="term" value="F:lyase activity"/>
    <property type="evidence" value="ECO:0007669"/>
    <property type="project" value="UniProtKB-KW"/>
</dbReference>
<dbReference type="GO" id="GO:0051539">
    <property type="term" value="F:4 iron, 4 sulfur cluster binding"/>
    <property type="evidence" value="ECO:0007669"/>
    <property type="project" value="UniProtKB-UniRule"/>
</dbReference>
<dbReference type="AlphaFoldDB" id="A0A948TI90"/>
<dbReference type="InterPro" id="IPR012838">
    <property type="entry name" value="PFL1_activating"/>
</dbReference>
<dbReference type="PROSITE" id="PS51918">
    <property type="entry name" value="RADICAL_SAM"/>
    <property type="match status" value="1"/>
</dbReference>
<evidence type="ECO:0000313" key="15">
    <source>
        <dbReference type="EMBL" id="MBU3845153.1"/>
    </source>
</evidence>
<dbReference type="GO" id="GO:0043365">
    <property type="term" value="F:[formate-C-acetyltransferase]-activating enzyme activity"/>
    <property type="evidence" value="ECO:0007669"/>
    <property type="project" value="UniProtKB-UniRule"/>
</dbReference>
<keyword evidence="15" id="KW-0456">Lyase</keyword>
<evidence type="ECO:0000256" key="3">
    <source>
        <dbReference type="ARBA" id="ARBA00009777"/>
    </source>
</evidence>
<evidence type="ECO:0000259" key="14">
    <source>
        <dbReference type="PROSITE" id="PS51918"/>
    </source>
</evidence>
<evidence type="ECO:0000256" key="13">
    <source>
        <dbReference type="RuleBase" id="RU362053"/>
    </source>
</evidence>
<dbReference type="PANTHER" id="PTHR30352:SF5">
    <property type="entry name" value="PYRUVATE FORMATE-LYASE 1-ACTIVATING ENZYME"/>
    <property type="match status" value="1"/>
</dbReference>
<comment type="similarity">
    <text evidence="3 13">Belongs to the organic radical-activating enzymes family.</text>
</comment>
<evidence type="ECO:0000256" key="1">
    <source>
        <dbReference type="ARBA" id="ARBA00002918"/>
    </source>
</evidence>
<evidence type="ECO:0000256" key="11">
    <source>
        <dbReference type="ARBA" id="ARBA00023014"/>
    </source>
</evidence>
<protein>
    <recommendedName>
        <fullName evidence="13">Pyruvate formate-lyase-activating enzyme</fullName>
        <ecNumber evidence="13">1.97.1.4</ecNumber>
    </recommendedName>
</protein>